<protein>
    <recommendedName>
        <fullName evidence="7">Rad21/Rec8-like protein C-terminal eukaryotic domain-containing protein</fullName>
    </recommendedName>
</protein>
<dbReference type="GO" id="GO:0008278">
    <property type="term" value="C:cohesin complex"/>
    <property type="evidence" value="ECO:0007669"/>
    <property type="project" value="InterPro"/>
</dbReference>
<evidence type="ECO:0000256" key="6">
    <source>
        <dbReference type="ARBA" id="ARBA00064543"/>
    </source>
</evidence>
<evidence type="ECO:0000313" key="8">
    <source>
        <dbReference type="EMBL" id="ERN16410.1"/>
    </source>
</evidence>
<comment type="subunit">
    <text evidence="6">Component of the cohesin complex.</text>
</comment>
<feature type="domain" description="Rad21/Rec8-like protein C-terminal eukaryotic" evidence="7">
    <location>
        <begin position="53"/>
        <end position="108"/>
    </location>
</feature>
<comment type="subcellular location">
    <subcellularLocation>
        <location evidence="1">Nucleus</location>
    </subcellularLocation>
</comment>
<evidence type="ECO:0000256" key="5">
    <source>
        <dbReference type="ARBA" id="ARBA00023242"/>
    </source>
</evidence>
<dbReference type="Proteomes" id="UP000017836">
    <property type="component" value="Unassembled WGS sequence"/>
</dbReference>
<keyword evidence="5" id="KW-0539">Nucleus</keyword>
<dbReference type="PANTHER" id="PTHR12585">
    <property type="entry name" value="SCC1 / RAD21 FAMILY MEMBER"/>
    <property type="match status" value="1"/>
</dbReference>
<dbReference type="PANTHER" id="PTHR12585:SF55">
    <property type="entry name" value="SISTER CHROMATID COHESION 1 PROTEIN 3"/>
    <property type="match status" value="1"/>
</dbReference>
<dbReference type="STRING" id="13333.U5D2C8"/>
<dbReference type="FunFam" id="1.10.10.580:FF:000002">
    <property type="entry name" value="Sister chromatid cohesion 1 protein 4"/>
    <property type="match status" value="1"/>
</dbReference>
<dbReference type="AlphaFoldDB" id="U5D2C8"/>
<comment type="similarity">
    <text evidence="2">Belongs to the rad21 family.</text>
</comment>
<organism evidence="8 9">
    <name type="scientific">Amborella trichopoda</name>
    <dbReference type="NCBI Taxonomy" id="13333"/>
    <lineage>
        <taxon>Eukaryota</taxon>
        <taxon>Viridiplantae</taxon>
        <taxon>Streptophyta</taxon>
        <taxon>Embryophyta</taxon>
        <taxon>Tracheophyta</taxon>
        <taxon>Spermatophyta</taxon>
        <taxon>Magnoliopsida</taxon>
        <taxon>Amborellales</taxon>
        <taxon>Amborellaceae</taxon>
        <taxon>Amborella</taxon>
    </lineage>
</organism>
<keyword evidence="3" id="KW-0132">Cell division</keyword>
<keyword evidence="4" id="KW-0159">Chromosome partition</keyword>
<evidence type="ECO:0000313" key="9">
    <source>
        <dbReference type="Proteomes" id="UP000017836"/>
    </source>
</evidence>
<dbReference type="OMA" id="NEYMIAG"/>
<keyword evidence="3" id="KW-0131">Cell cycle</keyword>
<reference evidence="9" key="1">
    <citation type="journal article" date="2013" name="Science">
        <title>The Amborella genome and the evolution of flowering plants.</title>
        <authorList>
            <consortium name="Amborella Genome Project"/>
        </authorList>
    </citation>
    <scope>NUCLEOTIDE SEQUENCE [LARGE SCALE GENOMIC DNA]</scope>
</reference>
<keyword evidence="9" id="KW-1185">Reference proteome</keyword>
<dbReference type="Gene3D" id="1.10.10.580">
    <property type="entry name" value="Structural maintenance of chromosome 1. Chain E"/>
    <property type="match status" value="1"/>
</dbReference>
<dbReference type="InterPro" id="IPR006909">
    <property type="entry name" value="Rad21/Rec8_C_eu"/>
</dbReference>
<evidence type="ECO:0000259" key="7">
    <source>
        <dbReference type="Pfam" id="PF04824"/>
    </source>
</evidence>
<name>U5D2C8_AMBTC</name>
<dbReference type="Gramene" id="ERN16410">
    <property type="protein sequence ID" value="ERN16410"/>
    <property type="gene ID" value="AMTR_s00052p00146950"/>
</dbReference>
<dbReference type="InterPro" id="IPR036390">
    <property type="entry name" value="WH_DNA-bd_sf"/>
</dbReference>
<dbReference type="GO" id="GO:0007059">
    <property type="term" value="P:chromosome segregation"/>
    <property type="evidence" value="ECO:0007669"/>
    <property type="project" value="UniProtKB-KW"/>
</dbReference>
<dbReference type="GO" id="GO:0007062">
    <property type="term" value="P:sister chromatid cohesion"/>
    <property type="evidence" value="ECO:0007669"/>
    <property type="project" value="InterPro"/>
</dbReference>
<sequence length="113" mass="12945">METDCVLPQNEYMIAGEGPREDGVHTWSVRTRAVAQYLQKAFQSESSKRPLRNLSLNRILEGRTRNECAKLFFETLLVVFLVLKSNAFIEVQQEHPYGDIDLSMAPRLAKGKF</sequence>
<dbReference type="InterPro" id="IPR039781">
    <property type="entry name" value="Rad21/Rec8-like"/>
</dbReference>
<dbReference type="HOGENOM" id="CLU_2136848_0_0_1"/>
<evidence type="ECO:0000256" key="1">
    <source>
        <dbReference type="ARBA" id="ARBA00004123"/>
    </source>
</evidence>
<dbReference type="eggNOG" id="KOG1213">
    <property type="taxonomic scope" value="Eukaryota"/>
</dbReference>
<keyword evidence="3" id="KW-0498">Mitosis</keyword>
<dbReference type="EMBL" id="KI392446">
    <property type="protein sequence ID" value="ERN16410.1"/>
    <property type="molecule type" value="Genomic_DNA"/>
</dbReference>
<dbReference type="InterPro" id="IPR023093">
    <property type="entry name" value="ScpA-like_C"/>
</dbReference>
<dbReference type="SUPFAM" id="SSF46785">
    <property type="entry name" value="Winged helix' DNA-binding domain"/>
    <property type="match status" value="1"/>
</dbReference>
<gene>
    <name evidence="8" type="ORF">AMTR_s00052p00146950</name>
</gene>
<evidence type="ECO:0000256" key="3">
    <source>
        <dbReference type="ARBA" id="ARBA00022776"/>
    </source>
</evidence>
<evidence type="ECO:0000256" key="2">
    <source>
        <dbReference type="ARBA" id="ARBA00009870"/>
    </source>
</evidence>
<dbReference type="GO" id="GO:0005634">
    <property type="term" value="C:nucleus"/>
    <property type="evidence" value="ECO:0007669"/>
    <property type="project" value="UniProtKB-SubCell"/>
</dbReference>
<evidence type="ECO:0000256" key="4">
    <source>
        <dbReference type="ARBA" id="ARBA00022829"/>
    </source>
</evidence>
<dbReference type="Pfam" id="PF04824">
    <property type="entry name" value="Rad21_Rec8"/>
    <property type="match status" value="1"/>
</dbReference>
<proteinExistence type="inferred from homology"/>
<accession>U5D2C8</accession>